<evidence type="ECO:0000313" key="3">
    <source>
        <dbReference type="Proteomes" id="UP000315003"/>
    </source>
</evidence>
<feature type="chain" id="PRO_5022164825" evidence="1">
    <location>
        <begin position="27"/>
        <end position="187"/>
    </location>
</feature>
<evidence type="ECO:0000313" key="2">
    <source>
        <dbReference type="EMBL" id="QDT58038.1"/>
    </source>
</evidence>
<evidence type="ECO:0000256" key="1">
    <source>
        <dbReference type="SAM" id="SignalP"/>
    </source>
</evidence>
<reference evidence="2 3" key="1">
    <citation type="submission" date="2019-02" db="EMBL/GenBank/DDBJ databases">
        <title>Deep-cultivation of Planctomycetes and their phenomic and genomic characterization uncovers novel biology.</title>
        <authorList>
            <person name="Wiegand S."/>
            <person name="Jogler M."/>
            <person name="Boedeker C."/>
            <person name="Pinto D."/>
            <person name="Vollmers J."/>
            <person name="Rivas-Marin E."/>
            <person name="Kohn T."/>
            <person name="Peeters S.H."/>
            <person name="Heuer A."/>
            <person name="Rast P."/>
            <person name="Oberbeckmann S."/>
            <person name="Bunk B."/>
            <person name="Jeske O."/>
            <person name="Meyerdierks A."/>
            <person name="Storesund J.E."/>
            <person name="Kallscheuer N."/>
            <person name="Luecker S."/>
            <person name="Lage O.M."/>
            <person name="Pohl T."/>
            <person name="Merkel B.J."/>
            <person name="Hornburger P."/>
            <person name="Mueller R.-W."/>
            <person name="Bruemmer F."/>
            <person name="Labrenz M."/>
            <person name="Spormann A.M."/>
            <person name="Op den Camp H."/>
            <person name="Overmann J."/>
            <person name="Amann R."/>
            <person name="Jetten M.S.M."/>
            <person name="Mascher T."/>
            <person name="Medema M.H."/>
            <person name="Devos D.P."/>
            <person name="Kaster A.-K."/>
            <person name="Ovreas L."/>
            <person name="Rohde M."/>
            <person name="Galperin M.Y."/>
            <person name="Jogler C."/>
        </authorList>
    </citation>
    <scope>NUCLEOTIDE SEQUENCE [LARGE SCALE GENOMIC DNA]</scope>
    <source>
        <strain evidence="2 3">SV_7m_r</strain>
    </source>
</reference>
<dbReference type="AlphaFoldDB" id="A0A517SPJ0"/>
<gene>
    <name evidence="2" type="ORF">SV7mr_05270</name>
</gene>
<dbReference type="RefSeq" id="WP_145268916.1">
    <property type="nucleotide sequence ID" value="NZ_CP036272.1"/>
</dbReference>
<organism evidence="2 3">
    <name type="scientific">Stieleria bergensis</name>
    <dbReference type="NCBI Taxonomy" id="2528025"/>
    <lineage>
        <taxon>Bacteria</taxon>
        <taxon>Pseudomonadati</taxon>
        <taxon>Planctomycetota</taxon>
        <taxon>Planctomycetia</taxon>
        <taxon>Pirellulales</taxon>
        <taxon>Pirellulaceae</taxon>
        <taxon>Stieleria</taxon>
    </lineage>
</organism>
<accession>A0A517SPJ0</accession>
<keyword evidence="3" id="KW-1185">Reference proteome</keyword>
<sequence length="187" mass="20496" precursor="true">MRYNSLFGRMVIACALFSATMTVVSADWNSFWEKVHIGHRRNNAWPDPFNEADAMSVIAPFEVMKQNGWVLHNTIGADHFREGDGALKPSGRASVAWIATQSPLNRRQIYIVRGANPEETNARIESVQTTLSETQINGPVPTVAVVDRTVPTFSGARAVKIQRMALERMAAPRLPSSSSSGTLSAAQ</sequence>
<feature type="signal peptide" evidence="1">
    <location>
        <begin position="1"/>
        <end position="26"/>
    </location>
</feature>
<keyword evidence="1" id="KW-0732">Signal</keyword>
<name>A0A517SPJ0_9BACT</name>
<dbReference type="EMBL" id="CP036272">
    <property type="protein sequence ID" value="QDT58038.1"/>
    <property type="molecule type" value="Genomic_DNA"/>
</dbReference>
<protein>
    <submittedName>
        <fullName evidence="2">Uncharacterized protein</fullName>
    </submittedName>
</protein>
<dbReference type="OrthoDB" id="213409at2"/>
<proteinExistence type="predicted"/>
<dbReference type="Proteomes" id="UP000315003">
    <property type="component" value="Chromosome"/>
</dbReference>